<proteinExistence type="predicted"/>
<dbReference type="EMBL" id="LRGB01003123">
    <property type="protein sequence ID" value="KZS04216.1"/>
    <property type="molecule type" value="Genomic_DNA"/>
</dbReference>
<name>A0A164LL35_9CRUS</name>
<keyword evidence="2" id="KW-1185">Reference proteome</keyword>
<comment type="caution">
    <text evidence="1">The sequence shown here is derived from an EMBL/GenBank/DDBJ whole genome shotgun (WGS) entry which is preliminary data.</text>
</comment>
<dbReference type="Proteomes" id="UP000076858">
    <property type="component" value="Unassembled WGS sequence"/>
</dbReference>
<dbReference type="AlphaFoldDB" id="A0A164LL35"/>
<protein>
    <submittedName>
        <fullName evidence="1">Uncharacterized protein</fullName>
    </submittedName>
</protein>
<accession>A0A164LL35</accession>
<sequence length="60" mass="6811">MVVRYSVALLKHFSRNGQTLIYSSFQVAAAARRRNDWMGGDVFMSPLGQRDSSSMFLFCC</sequence>
<reference evidence="1 2" key="1">
    <citation type="submission" date="2016-03" db="EMBL/GenBank/DDBJ databases">
        <title>EvidentialGene: Evidence-directed Construction of Genes on Genomes.</title>
        <authorList>
            <person name="Gilbert D.G."/>
            <person name="Choi J.-H."/>
            <person name="Mockaitis K."/>
            <person name="Colbourne J."/>
            <person name="Pfrender M."/>
        </authorList>
    </citation>
    <scope>NUCLEOTIDE SEQUENCE [LARGE SCALE GENOMIC DNA]</scope>
    <source>
        <strain evidence="1 2">Xinb3</strain>
        <tissue evidence="1">Complete organism</tissue>
    </source>
</reference>
<organism evidence="1 2">
    <name type="scientific">Daphnia magna</name>
    <dbReference type="NCBI Taxonomy" id="35525"/>
    <lineage>
        <taxon>Eukaryota</taxon>
        <taxon>Metazoa</taxon>
        <taxon>Ecdysozoa</taxon>
        <taxon>Arthropoda</taxon>
        <taxon>Crustacea</taxon>
        <taxon>Branchiopoda</taxon>
        <taxon>Diplostraca</taxon>
        <taxon>Cladocera</taxon>
        <taxon>Anomopoda</taxon>
        <taxon>Daphniidae</taxon>
        <taxon>Daphnia</taxon>
    </lineage>
</organism>
<evidence type="ECO:0000313" key="2">
    <source>
        <dbReference type="Proteomes" id="UP000076858"/>
    </source>
</evidence>
<evidence type="ECO:0000313" key="1">
    <source>
        <dbReference type="EMBL" id="KZS04216.1"/>
    </source>
</evidence>
<gene>
    <name evidence="1" type="ORF">APZ42_032482</name>
</gene>